<evidence type="ECO:0000256" key="5">
    <source>
        <dbReference type="ARBA" id="ARBA00022989"/>
    </source>
</evidence>
<evidence type="ECO:0000313" key="9">
    <source>
        <dbReference type="EMBL" id="TKB05146.1"/>
    </source>
</evidence>
<dbReference type="OrthoDB" id="9791874at2"/>
<protein>
    <submittedName>
        <fullName evidence="9">Trimeric intracellular cation channel family protein</fullName>
    </submittedName>
</protein>
<evidence type="ECO:0000256" key="4">
    <source>
        <dbReference type="ARBA" id="ARBA00022692"/>
    </source>
</evidence>
<dbReference type="GO" id="GO:0005886">
    <property type="term" value="C:plasma membrane"/>
    <property type="evidence" value="ECO:0007669"/>
    <property type="project" value="UniProtKB-SubCell"/>
</dbReference>
<organism evidence="9 10">
    <name type="scientific">Alteromonas portus</name>
    <dbReference type="NCBI Taxonomy" id="2565549"/>
    <lineage>
        <taxon>Bacteria</taxon>
        <taxon>Pseudomonadati</taxon>
        <taxon>Pseudomonadota</taxon>
        <taxon>Gammaproteobacteria</taxon>
        <taxon>Alteromonadales</taxon>
        <taxon>Alteromonadaceae</taxon>
        <taxon>Alteromonas/Salinimonas group</taxon>
        <taxon>Alteromonas</taxon>
    </lineage>
</organism>
<comment type="subcellular location">
    <subcellularLocation>
        <location evidence="1">Cell membrane</location>
        <topology evidence="1">Multi-pass membrane protein</topology>
    </subcellularLocation>
</comment>
<feature type="domain" description="Glycine transporter" evidence="8">
    <location>
        <begin position="94"/>
        <end position="166"/>
    </location>
</feature>
<evidence type="ECO:0000259" key="8">
    <source>
        <dbReference type="Pfam" id="PF03458"/>
    </source>
</evidence>
<proteinExistence type="inferred from homology"/>
<dbReference type="PANTHER" id="PTHR30506">
    <property type="entry name" value="INNER MEMBRANE PROTEIN"/>
    <property type="match status" value="1"/>
</dbReference>
<feature type="transmembrane region" description="Helical" evidence="7">
    <location>
        <begin position="90"/>
        <end position="108"/>
    </location>
</feature>
<evidence type="ECO:0000313" key="10">
    <source>
        <dbReference type="Proteomes" id="UP000305471"/>
    </source>
</evidence>
<evidence type="ECO:0000256" key="6">
    <source>
        <dbReference type="ARBA" id="ARBA00023136"/>
    </source>
</evidence>
<evidence type="ECO:0000256" key="1">
    <source>
        <dbReference type="ARBA" id="ARBA00004651"/>
    </source>
</evidence>
<keyword evidence="4 7" id="KW-0812">Transmembrane</keyword>
<evidence type="ECO:0000256" key="7">
    <source>
        <dbReference type="SAM" id="Phobius"/>
    </source>
</evidence>
<dbReference type="AlphaFoldDB" id="A0A4U0ZJP4"/>
<name>A0A4U0ZJP4_9ALTE</name>
<dbReference type="EMBL" id="SWCO01000001">
    <property type="protein sequence ID" value="TKB05146.1"/>
    <property type="molecule type" value="Genomic_DNA"/>
</dbReference>
<feature type="transmembrane region" description="Helical" evidence="7">
    <location>
        <begin position="172"/>
        <end position="194"/>
    </location>
</feature>
<comment type="similarity">
    <text evidence="2">Belongs to the UPF0126 family.</text>
</comment>
<feature type="transmembrane region" description="Helical" evidence="7">
    <location>
        <begin position="146"/>
        <end position="166"/>
    </location>
</feature>
<accession>A0A4U0ZJP4</accession>
<keyword evidence="3" id="KW-1003">Cell membrane</keyword>
<feature type="transmembrane region" description="Helical" evidence="7">
    <location>
        <begin position="6"/>
        <end position="25"/>
    </location>
</feature>
<feature type="transmembrane region" description="Helical" evidence="7">
    <location>
        <begin position="32"/>
        <end position="54"/>
    </location>
</feature>
<gene>
    <name evidence="9" type="ORF">E5672_03400</name>
</gene>
<keyword evidence="5 7" id="KW-1133">Transmembrane helix</keyword>
<comment type="caution">
    <text evidence="9">The sequence shown here is derived from an EMBL/GenBank/DDBJ whole genome shotgun (WGS) entry which is preliminary data.</text>
</comment>
<dbReference type="PANTHER" id="PTHR30506:SF3">
    <property type="entry name" value="UPF0126 INNER MEMBRANE PROTEIN YADS-RELATED"/>
    <property type="match status" value="1"/>
</dbReference>
<keyword evidence="10" id="KW-1185">Reference proteome</keyword>
<keyword evidence="6 7" id="KW-0472">Membrane</keyword>
<feature type="domain" description="Glycine transporter" evidence="8">
    <location>
        <begin position="8"/>
        <end position="81"/>
    </location>
</feature>
<dbReference type="Pfam" id="PF03458">
    <property type="entry name" value="Gly_transporter"/>
    <property type="match status" value="2"/>
</dbReference>
<sequence length="216" mass="23389">MSSDYFIVLGIIGVAFFAVSGALLGHDKSINGFGIVVVGVMTALGGGTLRDLLLGKPIFWVETSEYLLATYSAIFATVLFVRYMPSPSNFYFILIDTIGLAVFNVMGIEKALMSGTGMIVALTMGMTTGIFGGLMRDVVCREVPYVMRGDVYASACFAGGLTYAALFTLDVSYLWCILGSIFVTVLLRIASLHWGVKIDLFRKRTPKPNNTSKAKQ</sequence>
<feature type="transmembrane region" description="Helical" evidence="7">
    <location>
        <begin position="114"/>
        <end position="134"/>
    </location>
</feature>
<dbReference type="InterPro" id="IPR005115">
    <property type="entry name" value="Gly_transporter"/>
</dbReference>
<reference evidence="9 10" key="1">
    <citation type="submission" date="2019-04" db="EMBL/GenBank/DDBJ databases">
        <title>Alteromonas portus sp. nov., an alginate lyase-excreting marine bacterium.</title>
        <authorList>
            <person name="Huang H."/>
            <person name="Mo K."/>
            <person name="Bao S."/>
        </authorList>
    </citation>
    <scope>NUCLEOTIDE SEQUENCE [LARGE SCALE GENOMIC DNA]</scope>
    <source>
        <strain evidence="9 10">HB161718</strain>
    </source>
</reference>
<evidence type="ECO:0000256" key="3">
    <source>
        <dbReference type="ARBA" id="ARBA00022475"/>
    </source>
</evidence>
<evidence type="ECO:0000256" key="2">
    <source>
        <dbReference type="ARBA" id="ARBA00008193"/>
    </source>
</evidence>
<dbReference type="Proteomes" id="UP000305471">
    <property type="component" value="Unassembled WGS sequence"/>
</dbReference>
<dbReference type="RefSeq" id="WP_136780909.1">
    <property type="nucleotide sequence ID" value="NZ_SWCO01000001.1"/>
</dbReference>
<feature type="transmembrane region" description="Helical" evidence="7">
    <location>
        <begin position="66"/>
        <end position="83"/>
    </location>
</feature>